<dbReference type="AlphaFoldDB" id="A0A645F580"/>
<organism evidence="1">
    <name type="scientific">bioreactor metagenome</name>
    <dbReference type="NCBI Taxonomy" id="1076179"/>
    <lineage>
        <taxon>unclassified sequences</taxon>
        <taxon>metagenomes</taxon>
        <taxon>ecological metagenomes</taxon>
    </lineage>
</organism>
<dbReference type="EMBL" id="VSSQ01054635">
    <property type="protein sequence ID" value="MPN08579.1"/>
    <property type="molecule type" value="Genomic_DNA"/>
</dbReference>
<evidence type="ECO:0000313" key="1">
    <source>
        <dbReference type="EMBL" id="MPN08579.1"/>
    </source>
</evidence>
<name>A0A645F580_9ZZZZ</name>
<accession>A0A645F580</accession>
<reference evidence="1" key="1">
    <citation type="submission" date="2019-08" db="EMBL/GenBank/DDBJ databases">
        <authorList>
            <person name="Kucharzyk K."/>
            <person name="Murdoch R.W."/>
            <person name="Higgins S."/>
            <person name="Loffler F."/>
        </authorList>
    </citation>
    <scope>NUCLEOTIDE SEQUENCE</scope>
</reference>
<protein>
    <submittedName>
        <fullName evidence="1">Uncharacterized protein</fullName>
    </submittedName>
</protein>
<sequence length="73" mass="8195">MDLRTVGYIVANGHGERIRFLEDHADLLSYFDHIGARVVYVLSMEHHPAFDPAAVYQVVHPVYAPYQGGFPAP</sequence>
<proteinExistence type="predicted"/>
<gene>
    <name evidence="1" type="ORF">SDC9_155862</name>
</gene>
<comment type="caution">
    <text evidence="1">The sequence shown here is derived from an EMBL/GenBank/DDBJ whole genome shotgun (WGS) entry which is preliminary data.</text>
</comment>